<name>A0ABM8Q282_9BACT</name>
<evidence type="ECO:0008006" key="3">
    <source>
        <dbReference type="Google" id="ProtNLM"/>
    </source>
</evidence>
<dbReference type="RefSeq" id="WP_229931972.1">
    <property type="nucleotide sequence ID" value="NZ_CAJHOF010000001.1"/>
</dbReference>
<evidence type="ECO:0000313" key="1">
    <source>
        <dbReference type="EMBL" id="CAD7286912.1"/>
    </source>
</evidence>
<dbReference type="EMBL" id="CAJHOF010000001">
    <property type="protein sequence ID" value="CAD7286912.1"/>
    <property type="molecule type" value="Genomic_DNA"/>
</dbReference>
<gene>
    <name evidence="1" type="ORF">LMG7974_00146</name>
</gene>
<comment type="caution">
    <text evidence="1">The sequence shown here is derived from an EMBL/GenBank/DDBJ whole genome shotgun (WGS) entry which is preliminary data.</text>
</comment>
<dbReference type="PROSITE" id="PS51257">
    <property type="entry name" value="PROKAR_LIPOPROTEIN"/>
    <property type="match status" value="1"/>
</dbReference>
<evidence type="ECO:0000313" key="2">
    <source>
        <dbReference type="Proteomes" id="UP000789803"/>
    </source>
</evidence>
<sequence length="172" mass="20030">MKNIITFIFATIFLVGCGQNQPKVPTASAFKFDKIDYTHIQYHQPTKFTYQSPQDVEKKYNEQILDALQNNNLLDQNSTDELKISIKHQREFGGEATPLKSDRMGNIWLYYNIQIIRNGEILRNYTSSRERYDPGFFGNLKTIAMQNTDDKLENDAISAMARHIIKIIKEKF</sequence>
<organism evidence="1 2">
    <name type="scientific">Campylobacter majalis</name>
    <dbReference type="NCBI Taxonomy" id="2790656"/>
    <lineage>
        <taxon>Bacteria</taxon>
        <taxon>Pseudomonadati</taxon>
        <taxon>Campylobacterota</taxon>
        <taxon>Epsilonproteobacteria</taxon>
        <taxon>Campylobacterales</taxon>
        <taxon>Campylobacteraceae</taxon>
        <taxon>Campylobacter</taxon>
    </lineage>
</organism>
<protein>
    <recommendedName>
        <fullName evidence="3">Lipoprotein</fullName>
    </recommendedName>
</protein>
<dbReference type="Proteomes" id="UP000789803">
    <property type="component" value="Unassembled WGS sequence"/>
</dbReference>
<accession>A0ABM8Q282</accession>
<proteinExistence type="predicted"/>
<reference evidence="1 2" key="1">
    <citation type="submission" date="2020-11" db="EMBL/GenBank/DDBJ databases">
        <authorList>
            <person name="Peeters C."/>
        </authorList>
    </citation>
    <scope>NUCLEOTIDE SEQUENCE [LARGE SCALE GENOMIC DNA]</scope>
    <source>
        <strain evidence="1 2">LMG 7974</strain>
    </source>
</reference>
<keyword evidence="2" id="KW-1185">Reference proteome</keyword>